<accession>A0AC60P5S8</accession>
<gene>
    <name evidence="1" type="ORF">HPB47_008178</name>
</gene>
<name>A0AC60P5S8_IXOPE</name>
<evidence type="ECO:0000313" key="1">
    <source>
        <dbReference type="EMBL" id="KAG0414659.1"/>
    </source>
</evidence>
<organism evidence="1 2">
    <name type="scientific">Ixodes persulcatus</name>
    <name type="common">Taiga tick</name>
    <dbReference type="NCBI Taxonomy" id="34615"/>
    <lineage>
        <taxon>Eukaryota</taxon>
        <taxon>Metazoa</taxon>
        <taxon>Ecdysozoa</taxon>
        <taxon>Arthropoda</taxon>
        <taxon>Chelicerata</taxon>
        <taxon>Arachnida</taxon>
        <taxon>Acari</taxon>
        <taxon>Parasitiformes</taxon>
        <taxon>Ixodida</taxon>
        <taxon>Ixodoidea</taxon>
        <taxon>Ixodidae</taxon>
        <taxon>Ixodinae</taxon>
        <taxon>Ixodes</taxon>
    </lineage>
</organism>
<proteinExistence type="predicted"/>
<sequence>MNQRPAQQGRGTKRNCRRMELVLRSHHGPAEIVVEALEVPEIGGDILILTDGDIIRNLQRQGITLADLPVGDCQGERGVSILIGADYYWRVTTGNGPIMVRNAANVCLMTTVFKIHDDDEPPSFGHGDTPARPIRDDRKPYEDEKPTVRFDDRGDTPARPIKSDRDSYDFSAAGRSLSTSFPVDFYGRPVQVLTGEKAHQQEELLRRKYEKAQRRKAFEQDIGDNEPITSRPFDYFGRSVQGHTGEKAAQAEALLREQPPEEQTFHRQPQMPQRGDIPLRERGDREDVTRESPRHLVIFRPYDYFGRPVEEMLRKQYRQQLNGRRDRNKEEVVGRPVELERRPVQPPLGRVTSSPVDHFGRSVQKLSGEKSDQQTELLRRMYERAESSRSIQELRRRPVEEVDRESRGPAAEGTSGRLRLSKEEMELMSKLMPDVRESYLKDLRKARMKEETDPHTKSLDKEPANDALNEDNVDEKENYDGSYDQTCLHDRKQGTSFLSAPKVKHAYVCK</sequence>
<dbReference type="Proteomes" id="UP000805193">
    <property type="component" value="Unassembled WGS sequence"/>
</dbReference>
<evidence type="ECO:0000313" key="2">
    <source>
        <dbReference type="Proteomes" id="UP000805193"/>
    </source>
</evidence>
<reference evidence="1 2" key="1">
    <citation type="journal article" date="2020" name="Cell">
        <title>Large-Scale Comparative Analyses of Tick Genomes Elucidate Their Genetic Diversity and Vector Capacities.</title>
        <authorList>
            <consortium name="Tick Genome and Microbiome Consortium (TIGMIC)"/>
            <person name="Jia N."/>
            <person name="Wang J."/>
            <person name="Shi W."/>
            <person name="Du L."/>
            <person name="Sun Y."/>
            <person name="Zhan W."/>
            <person name="Jiang J.F."/>
            <person name="Wang Q."/>
            <person name="Zhang B."/>
            <person name="Ji P."/>
            <person name="Bell-Sakyi L."/>
            <person name="Cui X.M."/>
            <person name="Yuan T.T."/>
            <person name="Jiang B.G."/>
            <person name="Yang W.F."/>
            <person name="Lam T.T."/>
            <person name="Chang Q.C."/>
            <person name="Ding S.J."/>
            <person name="Wang X.J."/>
            <person name="Zhu J.G."/>
            <person name="Ruan X.D."/>
            <person name="Zhao L."/>
            <person name="Wei J.T."/>
            <person name="Ye R.Z."/>
            <person name="Que T.C."/>
            <person name="Du C.H."/>
            <person name="Zhou Y.H."/>
            <person name="Cheng J.X."/>
            <person name="Dai P.F."/>
            <person name="Guo W.B."/>
            <person name="Han X.H."/>
            <person name="Huang E.J."/>
            <person name="Li L.F."/>
            <person name="Wei W."/>
            <person name="Gao Y.C."/>
            <person name="Liu J.Z."/>
            <person name="Shao H.Z."/>
            <person name="Wang X."/>
            <person name="Wang C.C."/>
            <person name="Yang T.C."/>
            <person name="Huo Q.B."/>
            <person name="Li W."/>
            <person name="Chen H.Y."/>
            <person name="Chen S.E."/>
            <person name="Zhou L.G."/>
            <person name="Ni X.B."/>
            <person name="Tian J.H."/>
            <person name="Sheng Y."/>
            <person name="Liu T."/>
            <person name="Pan Y.S."/>
            <person name="Xia L.Y."/>
            <person name="Li J."/>
            <person name="Zhao F."/>
            <person name="Cao W.C."/>
        </authorList>
    </citation>
    <scope>NUCLEOTIDE SEQUENCE [LARGE SCALE GENOMIC DNA]</scope>
    <source>
        <strain evidence="1">Iper-2018</strain>
    </source>
</reference>
<protein>
    <submittedName>
        <fullName evidence="1">Uncharacterized protein</fullName>
    </submittedName>
</protein>
<keyword evidence="2" id="KW-1185">Reference proteome</keyword>
<dbReference type="EMBL" id="JABSTQ010011157">
    <property type="protein sequence ID" value="KAG0414659.1"/>
    <property type="molecule type" value="Genomic_DNA"/>
</dbReference>
<comment type="caution">
    <text evidence="1">The sequence shown here is derived from an EMBL/GenBank/DDBJ whole genome shotgun (WGS) entry which is preliminary data.</text>
</comment>